<comment type="cofactor">
    <cofactor evidence="1">
        <name>Mg(2+)</name>
        <dbReference type="ChEBI" id="CHEBI:18420"/>
    </cofactor>
</comment>
<keyword evidence="6" id="KW-0548">Nucleotidyltransferase</keyword>
<sequence>MKRKEIFSAIRAAPPVIVRLDGRNFKESLSRLGFAKPYDLRFQQGMVAAARMLVEQSSLAPEWAFTFSDEVSLLFKKLPFDGRLEKLDSVIPSYMASALTIALKVETPLAFDSRVIPVHPEEIPEYLAGRQAETWRNHMQSYGFYTLVSEGMGEKEAAAKMKGMKFEDIHELMWQRGVNLNETPGWQRKGVFIYRKKTTREGYNPLKGEKVSVERREVVEDWDPSLFTSDEGKAYLKQALG</sequence>
<protein>
    <recommendedName>
        <fullName evidence="3">tRNA(His) guanylyltransferase</fullName>
        <ecNumber evidence="3">2.7.7.79</ecNumber>
    </recommendedName>
</protein>
<evidence type="ECO:0000256" key="8">
    <source>
        <dbReference type="ARBA" id="ARBA00022741"/>
    </source>
</evidence>
<dbReference type="Proteomes" id="UP000000663">
    <property type="component" value="Chromosome"/>
</dbReference>
<evidence type="ECO:0000256" key="1">
    <source>
        <dbReference type="ARBA" id="ARBA00001946"/>
    </source>
</evidence>
<gene>
    <name evidence="13" type="ORF">RCIX455</name>
</gene>
<evidence type="ECO:0000259" key="11">
    <source>
        <dbReference type="Pfam" id="PF04446"/>
    </source>
</evidence>
<evidence type="ECO:0000256" key="2">
    <source>
        <dbReference type="ARBA" id="ARBA00010113"/>
    </source>
</evidence>
<dbReference type="Pfam" id="PF04446">
    <property type="entry name" value="Thg1"/>
    <property type="match status" value="1"/>
</dbReference>
<keyword evidence="8" id="KW-0547">Nucleotide-binding</keyword>
<keyword evidence="9" id="KW-0460">Magnesium</keyword>
<feature type="domain" description="tRNAHis guanylyltransferase catalytic" evidence="11">
    <location>
        <begin position="2"/>
        <end position="117"/>
    </location>
</feature>
<evidence type="ECO:0000313" key="13">
    <source>
        <dbReference type="EMBL" id="CAJ35885.1"/>
    </source>
</evidence>
<dbReference type="AlphaFoldDB" id="Q0W6V8"/>
<keyword evidence="4" id="KW-0808">Transferase</keyword>
<evidence type="ECO:0000313" key="14">
    <source>
        <dbReference type="Proteomes" id="UP000000663"/>
    </source>
</evidence>
<dbReference type="GeneID" id="5142769"/>
<dbReference type="InterPro" id="IPR024956">
    <property type="entry name" value="tRNAHis_GuaTrfase_cat"/>
</dbReference>
<evidence type="ECO:0000256" key="5">
    <source>
        <dbReference type="ARBA" id="ARBA00022694"/>
    </source>
</evidence>
<dbReference type="GO" id="GO:0006400">
    <property type="term" value="P:tRNA modification"/>
    <property type="evidence" value="ECO:0007669"/>
    <property type="project" value="InterPro"/>
</dbReference>
<dbReference type="RefSeq" id="WP_012036617.1">
    <property type="nucleotide sequence ID" value="NC_009464.1"/>
</dbReference>
<keyword evidence="10" id="KW-0342">GTP-binding</keyword>
<evidence type="ECO:0000256" key="6">
    <source>
        <dbReference type="ARBA" id="ARBA00022695"/>
    </source>
</evidence>
<evidence type="ECO:0000259" key="12">
    <source>
        <dbReference type="Pfam" id="PF14413"/>
    </source>
</evidence>
<keyword evidence="14" id="KW-1185">Reference proteome</keyword>
<dbReference type="Gene3D" id="3.30.70.3000">
    <property type="match status" value="1"/>
</dbReference>
<dbReference type="InterPro" id="IPR007537">
    <property type="entry name" value="tRNAHis_GuaTrfase_Thg1"/>
</dbReference>
<dbReference type="GO" id="GO:0008193">
    <property type="term" value="F:tRNA guanylyltransferase activity"/>
    <property type="evidence" value="ECO:0007669"/>
    <property type="project" value="UniProtKB-EC"/>
</dbReference>
<dbReference type="PANTHER" id="PTHR12729">
    <property type="entry name" value="TRNA(HIS) GUANYLYLTRANSFERASE-RELATED"/>
    <property type="match status" value="1"/>
</dbReference>
<dbReference type="EMBL" id="AM114193">
    <property type="protein sequence ID" value="CAJ35885.1"/>
    <property type="molecule type" value="Genomic_DNA"/>
</dbReference>
<organism evidence="13 14">
    <name type="scientific">Methanocella arvoryzae (strain DSM 22066 / NBRC 105507 / MRE50)</name>
    <dbReference type="NCBI Taxonomy" id="351160"/>
    <lineage>
        <taxon>Archaea</taxon>
        <taxon>Methanobacteriati</taxon>
        <taxon>Methanobacteriota</taxon>
        <taxon>Stenosarchaea group</taxon>
        <taxon>Methanomicrobia</taxon>
        <taxon>Methanocellales</taxon>
        <taxon>Methanocellaceae</taxon>
        <taxon>Methanocella</taxon>
    </lineage>
</organism>
<dbReference type="GO" id="GO:0005525">
    <property type="term" value="F:GTP binding"/>
    <property type="evidence" value="ECO:0007669"/>
    <property type="project" value="UniProtKB-KW"/>
</dbReference>
<dbReference type="InterPro" id="IPR038469">
    <property type="entry name" value="tRNAHis_GuaTrfase_Thg1_sf"/>
</dbReference>
<evidence type="ECO:0000256" key="3">
    <source>
        <dbReference type="ARBA" id="ARBA00012511"/>
    </source>
</evidence>
<dbReference type="EC" id="2.7.7.79" evidence="3"/>
<proteinExistence type="inferred from homology"/>
<dbReference type="GO" id="GO:0000287">
    <property type="term" value="F:magnesium ion binding"/>
    <property type="evidence" value="ECO:0007669"/>
    <property type="project" value="InterPro"/>
</dbReference>
<reference evidence="13 14" key="1">
    <citation type="journal article" date="2006" name="Science">
        <title>Genome of rice cluster I archaea -- the key methane producers in the rice rhizosphere.</title>
        <authorList>
            <person name="Erkel C."/>
            <person name="Kube M."/>
            <person name="Reinhardt R."/>
            <person name="Liesack W."/>
        </authorList>
    </citation>
    <scope>NUCLEOTIDE SEQUENCE [LARGE SCALE GENOMIC DNA]</scope>
    <source>
        <strain evidence="14">DSM 22066 / NBRC 105507 / MRE50</strain>
    </source>
</reference>
<evidence type="ECO:0000256" key="9">
    <source>
        <dbReference type="ARBA" id="ARBA00022842"/>
    </source>
</evidence>
<feature type="domain" description="Thg1 C-terminal" evidence="12">
    <location>
        <begin position="122"/>
        <end position="210"/>
    </location>
</feature>
<dbReference type="Pfam" id="PF14413">
    <property type="entry name" value="Thg1C"/>
    <property type="match status" value="1"/>
</dbReference>
<evidence type="ECO:0000256" key="7">
    <source>
        <dbReference type="ARBA" id="ARBA00022723"/>
    </source>
</evidence>
<dbReference type="STRING" id="351160.RCIX455"/>
<evidence type="ECO:0000256" key="4">
    <source>
        <dbReference type="ARBA" id="ARBA00022679"/>
    </source>
</evidence>
<dbReference type="OrthoDB" id="24661at2157"/>
<keyword evidence="7" id="KW-0479">Metal-binding</keyword>
<dbReference type="PANTHER" id="PTHR12729:SF6">
    <property type="entry name" value="TRNA(HIS) GUANYLYLTRANSFERASE-RELATED"/>
    <property type="match status" value="1"/>
</dbReference>
<evidence type="ECO:0000256" key="10">
    <source>
        <dbReference type="ARBA" id="ARBA00023134"/>
    </source>
</evidence>
<comment type="similarity">
    <text evidence="2">Belongs to the tRNA(His) guanylyltransferase family.</text>
</comment>
<accession>Q0W6V8</accession>
<dbReference type="eggNOG" id="arCOG03218">
    <property type="taxonomic scope" value="Archaea"/>
</dbReference>
<dbReference type="InterPro" id="IPR025845">
    <property type="entry name" value="Thg1_C_dom"/>
</dbReference>
<name>Q0W6V8_METAR</name>
<dbReference type="KEGG" id="rci:RCIX455"/>
<keyword evidence="5" id="KW-0819">tRNA processing</keyword>